<sequence>MITFEHVDVVFPDGFKGLSDVSLTIDRGEFVAVVGLSGAGKSTLIRTINGLVPHTVGTLTVGGRRVDPRNKAKLRALRSQVGMIFQSFNLVDRISVLNNVLAGRSAYTPTWRSLLGWYRPEDREIAFQSLERVGIVEKAYQRAASLSGGQQQRVAIARVLAQDPEVILADEPVAALDPPTAHQVMRDMRRIQQELDITCIVNMHHLDVARAYADRVIGMRGGEVVFDAPVAEATDAAIEEVYQRSLTAEDVVAERAEEGGS</sequence>
<dbReference type="CDD" id="cd03256">
    <property type="entry name" value="ABC_PhnC_transporter"/>
    <property type="match status" value="1"/>
</dbReference>
<evidence type="ECO:0000256" key="6">
    <source>
        <dbReference type="ARBA" id="ARBA00023136"/>
    </source>
</evidence>
<gene>
    <name evidence="8" type="primary">phnC</name>
    <name evidence="8" type="ORF">GCM10020260_05810</name>
</gene>
<keyword evidence="3" id="KW-0547">Nucleotide-binding</keyword>
<organism evidence="8 9">
    <name type="scientific">Nesterenkonia halobia</name>
    <dbReference type="NCBI Taxonomy" id="37922"/>
    <lineage>
        <taxon>Bacteria</taxon>
        <taxon>Bacillati</taxon>
        <taxon>Actinomycetota</taxon>
        <taxon>Actinomycetes</taxon>
        <taxon>Micrococcales</taxon>
        <taxon>Micrococcaceae</taxon>
        <taxon>Nesterenkonia</taxon>
    </lineage>
</organism>
<keyword evidence="9" id="KW-1185">Reference proteome</keyword>
<evidence type="ECO:0000256" key="4">
    <source>
        <dbReference type="ARBA" id="ARBA00022840"/>
    </source>
</evidence>
<dbReference type="InterPro" id="IPR050086">
    <property type="entry name" value="MetN_ABC_transporter-like"/>
</dbReference>
<dbReference type="InterPro" id="IPR003439">
    <property type="entry name" value="ABC_transporter-like_ATP-bd"/>
</dbReference>
<dbReference type="GO" id="GO:0005524">
    <property type="term" value="F:ATP binding"/>
    <property type="evidence" value="ECO:0007669"/>
    <property type="project" value="UniProtKB-KW"/>
</dbReference>
<dbReference type="InterPro" id="IPR003593">
    <property type="entry name" value="AAA+_ATPase"/>
</dbReference>
<dbReference type="PANTHER" id="PTHR43166:SF6">
    <property type="entry name" value="PHOSPHONATES IMPORT ATP-BINDING PROTEIN PHNC"/>
    <property type="match status" value="1"/>
</dbReference>
<dbReference type="Proteomes" id="UP001501736">
    <property type="component" value="Unassembled WGS sequence"/>
</dbReference>
<dbReference type="PROSITE" id="PS00211">
    <property type="entry name" value="ABC_TRANSPORTER_1"/>
    <property type="match status" value="1"/>
</dbReference>
<dbReference type="SMART" id="SM00382">
    <property type="entry name" value="AAA"/>
    <property type="match status" value="1"/>
</dbReference>
<keyword evidence="1" id="KW-0813">Transport</keyword>
<dbReference type="InterPro" id="IPR012693">
    <property type="entry name" value="ABC_transpr_PhnC"/>
</dbReference>
<dbReference type="NCBIfam" id="TIGR02315">
    <property type="entry name" value="ABC_phnC"/>
    <property type="match status" value="1"/>
</dbReference>
<keyword evidence="5" id="KW-1278">Translocase</keyword>
<dbReference type="PROSITE" id="PS50893">
    <property type="entry name" value="ABC_TRANSPORTER_2"/>
    <property type="match status" value="1"/>
</dbReference>
<keyword evidence="4 8" id="KW-0067">ATP-binding</keyword>
<accession>A0ABP6R8Q0</accession>
<evidence type="ECO:0000256" key="5">
    <source>
        <dbReference type="ARBA" id="ARBA00022967"/>
    </source>
</evidence>
<dbReference type="PANTHER" id="PTHR43166">
    <property type="entry name" value="AMINO ACID IMPORT ATP-BINDING PROTEIN"/>
    <property type="match status" value="1"/>
</dbReference>
<evidence type="ECO:0000313" key="8">
    <source>
        <dbReference type="EMBL" id="GAA3280960.1"/>
    </source>
</evidence>
<dbReference type="InterPro" id="IPR017871">
    <property type="entry name" value="ABC_transporter-like_CS"/>
</dbReference>
<dbReference type="RefSeq" id="WP_344718001.1">
    <property type="nucleotide sequence ID" value="NZ_BAAAYG010000003.1"/>
</dbReference>
<keyword evidence="6" id="KW-0472">Membrane</keyword>
<dbReference type="Pfam" id="PF00005">
    <property type="entry name" value="ABC_tran"/>
    <property type="match status" value="1"/>
</dbReference>
<evidence type="ECO:0000259" key="7">
    <source>
        <dbReference type="PROSITE" id="PS50893"/>
    </source>
</evidence>
<proteinExistence type="predicted"/>
<evidence type="ECO:0000313" key="9">
    <source>
        <dbReference type="Proteomes" id="UP001501736"/>
    </source>
</evidence>
<dbReference type="InterPro" id="IPR027417">
    <property type="entry name" value="P-loop_NTPase"/>
</dbReference>
<feature type="domain" description="ABC transporter" evidence="7">
    <location>
        <begin position="2"/>
        <end position="246"/>
    </location>
</feature>
<protein>
    <submittedName>
        <fullName evidence="8">Phosphonate ABC transporter ATP-binding protein</fullName>
    </submittedName>
</protein>
<evidence type="ECO:0000256" key="2">
    <source>
        <dbReference type="ARBA" id="ARBA00022475"/>
    </source>
</evidence>
<keyword evidence="2" id="KW-1003">Cell membrane</keyword>
<evidence type="ECO:0000256" key="3">
    <source>
        <dbReference type="ARBA" id="ARBA00022741"/>
    </source>
</evidence>
<name>A0ABP6R8Q0_9MICC</name>
<dbReference type="Gene3D" id="3.40.50.300">
    <property type="entry name" value="P-loop containing nucleotide triphosphate hydrolases"/>
    <property type="match status" value="1"/>
</dbReference>
<reference evidence="9" key="1">
    <citation type="journal article" date="2019" name="Int. J. Syst. Evol. Microbiol.">
        <title>The Global Catalogue of Microorganisms (GCM) 10K type strain sequencing project: providing services to taxonomists for standard genome sequencing and annotation.</title>
        <authorList>
            <consortium name="The Broad Institute Genomics Platform"/>
            <consortium name="The Broad Institute Genome Sequencing Center for Infectious Disease"/>
            <person name="Wu L."/>
            <person name="Ma J."/>
        </authorList>
    </citation>
    <scope>NUCLEOTIDE SEQUENCE [LARGE SCALE GENOMIC DNA]</scope>
    <source>
        <strain evidence="9">JCM 11483</strain>
    </source>
</reference>
<dbReference type="SUPFAM" id="SSF52540">
    <property type="entry name" value="P-loop containing nucleoside triphosphate hydrolases"/>
    <property type="match status" value="1"/>
</dbReference>
<dbReference type="EMBL" id="BAAAYG010000003">
    <property type="protein sequence ID" value="GAA3280960.1"/>
    <property type="molecule type" value="Genomic_DNA"/>
</dbReference>
<evidence type="ECO:0000256" key="1">
    <source>
        <dbReference type="ARBA" id="ARBA00022448"/>
    </source>
</evidence>
<comment type="caution">
    <text evidence="8">The sequence shown here is derived from an EMBL/GenBank/DDBJ whole genome shotgun (WGS) entry which is preliminary data.</text>
</comment>